<evidence type="ECO:0000313" key="3">
    <source>
        <dbReference type="Proteomes" id="UP001364764"/>
    </source>
</evidence>
<dbReference type="Proteomes" id="UP001364764">
    <property type="component" value="Chromosome"/>
</dbReference>
<sequence length="107" mass="11596">MIAILITIRKTGINTCNEHHGMQNVSSKRGENVDFFNPSTLEGSLTIGIIAGLISGAVIGFFSGRVYEKNSIVKSNIKQKGNGNVAIQNSKVGRNVYVREEKDNTEG</sequence>
<dbReference type="EMBL" id="CP145892">
    <property type="protein sequence ID" value="WWP21896.1"/>
    <property type="molecule type" value="Genomic_DNA"/>
</dbReference>
<protein>
    <recommendedName>
        <fullName evidence="4">YtxH domain-containing protein</fullName>
    </recommendedName>
</protein>
<accession>A0ABD8AWE1</accession>
<evidence type="ECO:0008006" key="4">
    <source>
        <dbReference type="Google" id="ProtNLM"/>
    </source>
</evidence>
<evidence type="ECO:0000313" key="2">
    <source>
        <dbReference type="EMBL" id="WWP21896.1"/>
    </source>
</evidence>
<reference evidence="2 3" key="1">
    <citation type="submission" date="2024-02" db="EMBL/GenBank/DDBJ databases">
        <title>Complete sequences of two Paenibacillus sp. strains and one Lysinibacillus strain isolated from the environment on STAA medium highlight biotechnological potential.</title>
        <authorList>
            <person name="Attere S.A."/>
            <person name="Piche L.C."/>
            <person name="Intertaglia L."/>
            <person name="Lami R."/>
            <person name="Charette S.J."/>
            <person name="Vincent A.T."/>
        </authorList>
    </citation>
    <scope>NUCLEOTIDE SEQUENCE [LARGE SCALE GENOMIC DNA]</scope>
    <source>
        <strain evidence="2 3">Y5S-7</strain>
    </source>
</reference>
<dbReference type="AlphaFoldDB" id="A0ABD8AWE1"/>
<keyword evidence="1" id="KW-0812">Transmembrane</keyword>
<keyword evidence="1" id="KW-1133">Transmembrane helix</keyword>
<name>A0ABD8AWE1_PAEAM</name>
<dbReference type="RefSeq" id="WP_338708003.1">
    <property type="nucleotide sequence ID" value="NZ_CP145892.1"/>
</dbReference>
<evidence type="ECO:0000256" key="1">
    <source>
        <dbReference type="SAM" id="Phobius"/>
    </source>
</evidence>
<gene>
    <name evidence="2" type="ORF">V6668_06870</name>
</gene>
<proteinExistence type="predicted"/>
<organism evidence="2 3">
    <name type="scientific">Paenibacillus amylolyticus</name>
    <dbReference type="NCBI Taxonomy" id="1451"/>
    <lineage>
        <taxon>Bacteria</taxon>
        <taxon>Bacillati</taxon>
        <taxon>Bacillota</taxon>
        <taxon>Bacilli</taxon>
        <taxon>Bacillales</taxon>
        <taxon>Paenibacillaceae</taxon>
        <taxon>Paenibacillus</taxon>
    </lineage>
</organism>
<dbReference type="GeneID" id="93475173"/>
<feature type="transmembrane region" description="Helical" evidence="1">
    <location>
        <begin position="45"/>
        <end position="67"/>
    </location>
</feature>
<keyword evidence="1" id="KW-0472">Membrane</keyword>